<evidence type="ECO:0000259" key="2">
    <source>
        <dbReference type="Pfam" id="PF07693"/>
    </source>
</evidence>
<keyword evidence="1" id="KW-0472">Membrane</keyword>
<feature type="transmembrane region" description="Helical" evidence="1">
    <location>
        <begin position="833"/>
        <end position="859"/>
    </location>
</feature>
<dbReference type="InterPro" id="IPR052754">
    <property type="entry name" value="NTPase_KAP_P-loop"/>
</dbReference>
<dbReference type="Pfam" id="PF23307">
    <property type="entry name" value="SAM_KIDINS220"/>
    <property type="match status" value="1"/>
</dbReference>
<dbReference type="SUPFAM" id="SSF47769">
    <property type="entry name" value="SAM/Pointed domain"/>
    <property type="match status" value="1"/>
</dbReference>
<dbReference type="Pfam" id="PF07693">
    <property type="entry name" value="KAP_NTPase"/>
    <property type="match status" value="2"/>
</dbReference>
<protein>
    <submittedName>
        <fullName evidence="4">NTPase KAP family P-loop domain-containing protein 1</fullName>
    </submittedName>
</protein>
<evidence type="ECO:0000313" key="4">
    <source>
        <dbReference type="EMBL" id="KAF6725487.1"/>
    </source>
</evidence>
<dbReference type="InterPro" id="IPR011646">
    <property type="entry name" value="KAP_P-loop"/>
</dbReference>
<dbReference type="InterPro" id="IPR057092">
    <property type="entry name" value="SAM_KIDINS220"/>
</dbReference>
<dbReference type="PANTHER" id="PTHR22674:SF6">
    <property type="entry name" value="NTPASE KAP FAMILY P-LOOP DOMAIN-CONTAINING PROTEIN 1"/>
    <property type="match status" value="1"/>
</dbReference>
<dbReference type="Gene3D" id="1.10.150.50">
    <property type="entry name" value="Transcription Factor, Ets-1"/>
    <property type="match status" value="1"/>
</dbReference>
<name>A0A834C9G2_ORYME</name>
<evidence type="ECO:0000259" key="3">
    <source>
        <dbReference type="Pfam" id="PF23307"/>
    </source>
</evidence>
<gene>
    <name evidence="4" type="ORF">FQA47_008310</name>
</gene>
<dbReference type="EMBL" id="WKFB01000360">
    <property type="protein sequence ID" value="KAF6725487.1"/>
    <property type="molecule type" value="Genomic_DNA"/>
</dbReference>
<accession>A0A834C9G2</accession>
<comment type="caution">
    <text evidence="4">The sequence shown here is derived from an EMBL/GenBank/DDBJ whole genome shotgun (WGS) entry which is preliminary data.</text>
</comment>
<dbReference type="Proteomes" id="UP000646548">
    <property type="component" value="Unassembled WGS sequence"/>
</dbReference>
<organism evidence="4 5">
    <name type="scientific">Oryzias melastigma</name>
    <name type="common">Marine medaka</name>
    <dbReference type="NCBI Taxonomy" id="30732"/>
    <lineage>
        <taxon>Eukaryota</taxon>
        <taxon>Metazoa</taxon>
        <taxon>Chordata</taxon>
        <taxon>Craniata</taxon>
        <taxon>Vertebrata</taxon>
        <taxon>Euteleostomi</taxon>
        <taxon>Actinopterygii</taxon>
        <taxon>Neopterygii</taxon>
        <taxon>Teleostei</taxon>
        <taxon>Neoteleostei</taxon>
        <taxon>Acanthomorphata</taxon>
        <taxon>Ovalentaria</taxon>
        <taxon>Atherinomorphae</taxon>
        <taxon>Beloniformes</taxon>
        <taxon>Adrianichthyidae</taxon>
        <taxon>Oryziinae</taxon>
        <taxon>Oryzias</taxon>
    </lineage>
</organism>
<dbReference type="InterPro" id="IPR013761">
    <property type="entry name" value="SAM/pointed_sf"/>
</dbReference>
<sequence>MTMVSSPATVGLYCSCQDRLNLILEHMEEIMDNKDEKTEQAEGCKCRPKNSGICGFFMFLFRIFFYRPEWTKNNLDKNKLRLIFVDFSAWHFAGSDLLWAGIAMRLFEAIQSSYGKMKIALFRTTQVDEMEEVKKKKTQDPEQPSNRWVPKEILCFPLWMIFLALILIPIFFLIILMTVDFPEGEVKPNNTTKEEESDEEYAVVGMLAASLGIPAVFMTKFGFKVGKNMVFNQVGNIRRAMDNSRLSSKLGFMNHVRKEIWLLSRFIQFMEVFEGSRIRIVLKITTLEHCKSEKIVSVLDAMNILLSDKESPFISILAVDPQVLLDKINFSNGRYTKQDRAYALLNRILTLTFTVPVLDEKSRADFFNSVKEDQISEELGNLENKEDHSNNRKSKTSICCCLSSSDLPYSNNRESEIPLKRKENNSKVTEEEVKTLFSDIIDFTKTQLSQYMDDNAIFMKRVISSISVSVYIMKDEAKELPNPKNIGAWLVLANQWPCRLSWIIQIIEDKNQTAGAGTPTDKSIQLWNVFNECRDELYAMRSQITDLLEQDGDPEMFEKMLGEKEFGFTIGNLEIIQSVLVNLDQSIKRELAQIRSTTRLKNSGWKSSPQLPLERTSNMTKEKICEEMKKLNFDEKYAEIVRSNNINGSALVFGDVQDLKALLDEIYAEALAKTLTMVSSPATVGLYCSCQDRLNLILEHMEETMDKEAKEIGKTEKTEQAKGCKCRPKNSGICGFFTFLLRMFFYRPEWTMNNSNTTKLRFIFVDFSAWHFAGSDLLWAGIAMRLLEAIQFSFGKMKIVLFRTTQLDEMEEVKKKKTQDSEKSSNRWVPKEILCFPLWMIFLALILIPIFFLIILMTVDFPEGEGKPNNTTKEEESDEEDVVVGMLAASLGIPAVFMIKFGFKVGKNMVFSQVGNIRRAMDNSRLSSKLGFMNHVRKEIWLLSRFIQFMEVFEGSRIRIVLKITTLERCDSQKIVSVLDAMNILLSDKESPFISILAVDPQVLLDKINFSKGCYTKQDRAYALLNRILTLAFTVPVLDETLRGDFFNRVKDDQIYKKFGNQENGHPTNSDSIALSKVVVGDQEESKPLTDNYVKEEEVESLVLRITEVTKTRLSQYMDDDTIFMKRVISSICVSVFIMKALHRELPNPESIGAWLVLANQWPCRLSWIIQIVEDQNQTGSAGTPTDKSIQLWNVFNESRDELYAMRSQIMDLLEQDGDPEMFEKMLGEKEFGFNIKNLEIIQSVLVNLDQSIKRKLAQIRSTTHLKNFGWKSSPPLPLATISNMTKEEICEEMKKLNFDEKYAEIVRSNNINGSALVFGDVKDLKALLGMNFGECLVM</sequence>
<evidence type="ECO:0000256" key="1">
    <source>
        <dbReference type="SAM" id="Phobius"/>
    </source>
</evidence>
<keyword evidence="1" id="KW-0812">Transmembrane</keyword>
<feature type="domain" description="Kinase D-interacting substrate of 220 kDa-like SAM" evidence="3">
    <location>
        <begin position="1281"/>
        <end position="1335"/>
    </location>
</feature>
<feature type="domain" description="KAP NTPase" evidence="2">
    <location>
        <begin position="72"/>
        <end position="394"/>
    </location>
</feature>
<feature type="domain" description="KAP NTPase" evidence="2">
    <location>
        <begin position="755"/>
        <end position="1055"/>
    </location>
</feature>
<keyword evidence="1" id="KW-1133">Transmembrane helix</keyword>
<reference evidence="4" key="1">
    <citation type="journal article" name="BMC Genomics">
        <title>Long-read sequencing and de novo genome assembly of marine medaka (Oryzias melastigma).</title>
        <authorList>
            <person name="Liang P."/>
            <person name="Saqib H.S.A."/>
            <person name="Ni X."/>
            <person name="Shen Y."/>
        </authorList>
    </citation>
    <scope>NUCLEOTIDE SEQUENCE</scope>
    <source>
        <strain evidence="4">Bigg-433</strain>
    </source>
</reference>
<feature type="transmembrane region" description="Helical" evidence="1">
    <location>
        <begin position="153"/>
        <end position="181"/>
    </location>
</feature>
<proteinExistence type="predicted"/>
<feature type="transmembrane region" description="Helical" evidence="1">
    <location>
        <begin position="201"/>
        <end position="223"/>
    </location>
</feature>
<dbReference type="PANTHER" id="PTHR22674">
    <property type="entry name" value="NTPASE, KAP FAMILY P-LOOP DOMAIN-CONTAINING 1"/>
    <property type="match status" value="1"/>
</dbReference>
<evidence type="ECO:0000313" key="5">
    <source>
        <dbReference type="Proteomes" id="UP000646548"/>
    </source>
</evidence>